<dbReference type="Pfam" id="PF04145">
    <property type="entry name" value="Ctr"/>
    <property type="match status" value="1"/>
</dbReference>
<dbReference type="PANTHER" id="PTHR12483:SF115">
    <property type="entry name" value="COPPER TRANSPORT PROTEIN"/>
    <property type="match status" value="1"/>
</dbReference>
<sequence>MQMAFFASNIVGPILFKGWKVTNAAGIFGSCIVVIVLAIIHEAIKSYQAHRKKAGKKQDSEATPLLYNTSHQNHLRHWVDMGDRLKATLLYMFQFLVSYILMLFAMTYSVWLFLAVVLGCGVGYYLVNPLMEHCFSQQIEKRSQIESYVTF</sequence>
<gene>
    <name evidence="5" type="ORF">P5673_022777</name>
</gene>
<reference evidence="5" key="1">
    <citation type="journal article" date="2023" name="G3 (Bethesda)">
        <title>Whole genome assembly and annotation of the endangered Caribbean coral Acropora cervicornis.</title>
        <authorList>
            <person name="Selwyn J.D."/>
            <person name="Vollmer S.V."/>
        </authorList>
    </citation>
    <scope>NUCLEOTIDE SEQUENCE</scope>
    <source>
        <strain evidence="5">K2</strain>
    </source>
</reference>
<keyword evidence="4" id="KW-0186">Copper</keyword>
<reference evidence="5" key="2">
    <citation type="journal article" date="2023" name="Science">
        <title>Genomic signatures of disease resistance in endangered staghorn corals.</title>
        <authorList>
            <person name="Vollmer S.V."/>
            <person name="Selwyn J.D."/>
            <person name="Despard B.A."/>
            <person name="Roesel C.L."/>
        </authorList>
    </citation>
    <scope>NUCLEOTIDE SEQUENCE</scope>
    <source>
        <strain evidence="5">K2</strain>
    </source>
</reference>
<feature type="transmembrane region" description="Helical" evidence="4">
    <location>
        <begin position="24"/>
        <end position="44"/>
    </location>
</feature>
<comment type="subcellular location">
    <subcellularLocation>
        <location evidence="4">Membrane</location>
        <topology evidence="4">Multi-pass membrane protein</topology>
    </subcellularLocation>
</comment>
<organism evidence="5 6">
    <name type="scientific">Acropora cervicornis</name>
    <name type="common">Staghorn coral</name>
    <dbReference type="NCBI Taxonomy" id="6130"/>
    <lineage>
        <taxon>Eukaryota</taxon>
        <taxon>Metazoa</taxon>
        <taxon>Cnidaria</taxon>
        <taxon>Anthozoa</taxon>
        <taxon>Hexacorallia</taxon>
        <taxon>Scleractinia</taxon>
        <taxon>Astrocoeniina</taxon>
        <taxon>Acroporidae</taxon>
        <taxon>Acropora</taxon>
    </lineage>
</organism>
<evidence type="ECO:0000256" key="2">
    <source>
        <dbReference type="ARBA" id="ARBA00022989"/>
    </source>
</evidence>
<keyword evidence="3 4" id="KW-0472">Membrane</keyword>
<dbReference type="GO" id="GO:0016020">
    <property type="term" value="C:membrane"/>
    <property type="evidence" value="ECO:0007669"/>
    <property type="project" value="UniProtKB-SubCell"/>
</dbReference>
<dbReference type="Proteomes" id="UP001249851">
    <property type="component" value="Unassembled WGS sequence"/>
</dbReference>
<proteinExistence type="inferred from homology"/>
<keyword evidence="2 4" id="KW-1133">Transmembrane helix</keyword>
<dbReference type="AlphaFoldDB" id="A0AAD9Q622"/>
<evidence type="ECO:0000256" key="1">
    <source>
        <dbReference type="ARBA" id="ARBA00022692"/>
    </source>
</evidence>
<dbReference type="PANTHER" id="PTHR12483">
    <property type="entry name" value="SOLUTE CARRIER FAMILY 31 COPPER TRANSPORTERS"/>
    <property type="match status" value="1"/>
</dbReference>
<evidence type="ECO:0000256" key="4">
    <source>
        <dbReference type="RuleBase" id="RU367022"/>
    </source>
</evidence>
<dbReference type="EMBL" id="JARQWQ010000062">
    <property type="protein sequence ID" value="KAK2555442.1"/>
    <property type="molecule type" value="Genomic_DNA"/>
</dbReference>
<keyword evidence="6" id="KW-1185">Reference proteome</keyword>
<keyword evidence="4" id="KW-0187">Copper transport</keyword>
<protein>
    <recommendedName>
        <fullName evidence="4">Copper transport protein</fullName>
    </recommendedName>
</protein>
<keyword evidence="4" id="KW-0406">Ion transport</keyword>
<evidence type="ECO:0000313" key="6">
    <source>
        <dbReference type="Proteomes" id="UP001249851"/>
    </source>
</evidence>
<comment type="similarity">
    <text evidence="4">Belongs to the copper transporter (Ctr) (TC 1.A.56) family. SLC31A subfamily.</text>
</comment>
<evidence type="ECO:0000256" key="3">
    <source>
        <dbReference type="ARBA" id="ARBA00023136"/>
    </source>
</evidence>
<accession>A0AAD9Q622</accession>
<dbReference type="GO" id="GO:0005375">
    <property type="term" value="F:copper ion transmembrane transporter activity"/>
    <property type="evidence" value="ECO:0007669"/>
    <property type="project" value="UniProtKB-UniRule"/>
</dbReference>
<name>A0AAD9Q622_ACRCE</name>
<dbReference type="InterPro" id="IPR007274">
    <property type="entry name" value="Cop_transporter"/>
</dbReference>
<keyword evidence="4" id="KW-0813">Transport</keyword>
<keyword evidence="1 4" id="KW-0812">Transmembrane</keyword>
<evidence type="ECO:0000313" key="5">
    <source>
        <dbReference type="EMBL" id="KAK2555442.1"/>
    </source>
</evidence>
<comment type="caution">
    <text evidence="5">The sequence shown here is derived from an EMBL/GenBank/DDBJ whole genome shotgun (WGS) entry which is preliminary data.</text>
</comment>